<keyword evidence="2" id="KW-1185">Reference proteome</keyword>
<evidence type="ECO:0000313" key="1">
    <source>
        <dbReference type="EMBL" id="KAG2422217.1"/>
    </source>
</evidence>
<comment type="caution">
    <text evidence="1">The sequence shown here is derived from an EMBL/GenBank/DDBJ whole genome shotgun (WGS) entry which is preliminary data.</text>
</comment>
<dbReference type="AlphaFoldDB" id="A0A835VMB8"/>
<reference evidence="1" key="1">
    <citation type="journal article" date="2020" name="bioRxiv">
        <title>Comparative genomics of Chlamydomonas.</title>
        <authorList>
            <person name="Craig R.J."/>
            <person name="Hasan A.R."/>
            <person name="Ness R.W."/>
            <person name="Keightley P.D."/>
        </authorList>
    </citation>
    <scope>NUCLEOTIDE SEQUENCE</scope>
    <source>
        <strain evidence="1">CCAP 11/173</strain>
    </source>
</reference>
<evidence type="ECO:0000313" key="2">
    <source>
        <dbReference type="Proteomes" id="UP000613740"/>
    </source>
</evidence>
<dbReference type="Proteomes" id="UP000613740">
    <property type="component" value="Unassembled WGS sequence"/>
</dbReference>
<organism evidence="1 2">
    <name type="scientific">Chlamydomonas schloesseri</name>
    <dbReference type="NCBI Taxonomy" id="2026947"/>
    <lineage>
        <taxon>Eukaryota</taxon>
        <taxon>Viridiplantae</taxon>
        <taxon>Chlorophyta</taxon>
        <taxon>core chlorophytes</taxon>
        <taxon>Chlorophyceae</taxon>
        <taxon>CS clade</taxon>
        <taxon>Chlamydomonadales</taxon>
        <taxon>Chlamydomonadaceae</taxon>
        <taxon>Chlamydomonas</taxon>
    </lineage>
</organism>
<gene>
    <name evidence="1" type="ORF">HYH02_015474</name>
</gene>
<protein>
    <submittedName>
        <fullName evidence="1">Uncharacterized protein</fullName>
    </submittedName>
</protein>
<accession>A0A835VMB8</accession>
<name>A0A835VMB8_9CHLO</name>
<sequence>MTLAERRVSILRVPELPQRPKGPSKRITVSQLITSDKYDADQCAGDAAAAAKAAAEAAEKAAKEAAKAAKAAATALTKSKSKPQLVSENVALSGKLGETQRTLAPCGAAGTAVGAATAPDVTACVCGGRTANRNAGSCSRRG</sequence>
<proteinExistence type="predicted"/>
<dbReference type="EMBL" id="JAEHOD010000259">
    <property type="protein sequence ID" value="KAG2422217.1"/>
    <property type="molecule type" value="Genomic_DNA"/>
</dbReference>